<dbReference type="GO" id="GO:0003723">
    <property type="term" value="F:RNA binding"/>
    <property type="evidence" value="ECO:0007669"/>
    <property type="project" value="TreeGrafter"/>
</dbReference>
<evidence type="ECO:0000256" key="1">
    <source>
        <dbReference type="SAM" id="MobiDB-lite"/>
    </source>
</evidence>
<evidence type="ECO:0000259" key="2">
    <source>
        <dbReference type="Pfam" id="PF26188"/>
    </source>
</evidence>
<dbReference type="PANTHER" id="PTHR21228">
    <property type="entry name" value="FAST LEU-RICH DOMAIN-CONTAINING"/>
    <property type="match status" value="1"/>
</dbReference>
<comment type="caution">
    <text evidence="3">The sequence shown here is derived from an EMBL/GenBank/DDBJ whole genome shotgun (WGS) entry which is preliminary data.</text>
</comment>
<sequence length="633" mass="71924">MLLPSAGRAPGRLVEAGAEHCERACFADPANKVPFDMIEEWKERNEIEFRNKLSYMPEQFAEASQRYSSDPKDYLLASILRHCVTVRNKRPGNSVEKSRFMASVADSTYEVLDRLEACECGILLKCFLKLGHRDYALQRSLIDRMLQRGQIFSPYASISALNTLLESQSDHLTSQWQHNVEETSRLRRRLFAQIHSNLDKFSVVTLSRLANSLSRMSSDVRPLLSSIRDVLFERHIESSGSDGLWTEEVVHLFANGFSRKGILDKRLFDYLRNHIIDSCSGYNIDVLVSLCNAYSKFGSAEYSNYVELYSRLAEEIILQRRFLTSRHTCVVANAFAMCCVCHEHLLEVLDDTFVFNIDSYDSRQIAMMIHAFNKLGYRSRNYQFIWKKCTEQLESYSWQGLTMIFHAYTKGEIRDDATDTKFCNRFNHLFNLMEQNASGAQMSCTPASDLPQPTTYVSLVYSLVKGNIMQHTGLMAHLAKGCHANLSSYEPDEIANLTLAFARIYNYTSPQSPTCDEQVWRMSSSVLEAITKRLKEPTLKFTAFSMAKVIESLGDCGFSQSAQTVLLLIKRNILILDKLSYTHITGIIKALSTLGAHDEDVLSVLTSLKHNKNSRQQNANMPNNSADGDSIQL</sequence>
<feature type="domain" description="RNA-editing substrate-binding complex 6 protein" evidence="2">
    <location>
        <begin position="247"/>
        <end position="410"/>
    </location>
</feature>
<reference evidence="3" key="1">
    <citation type="journal article" date="2014" name="Nucleic Acids Res.">
        <title>The evolutionary dynamics of variant antigen genes in Babesia reveal a history of genomic innovation underlying host-parasite interaction.</title>
        <authorList>
            <person name="Jackson A.P."/>
            <person name="Otto T.D."/>
            <person name="Darby A."/>
            <person name="Ramaprasad A."/>
            <person name="Xia D."/>
            <person name="Echaide I.E."/>
            <person name="Farber M."/>
            <person name="Gahlot S."/>
            <person name="Gamble J."/>
            <person name="Gupta D."/>
            <person name="Gupta Y."/>
            <person name="Jackson L."/>
            <person name="Malandrin L."/>
            <person name="Malas T.B."/>
            <person name="Moussa E."/>
            <person name="Nair M."/>
            <person name="Reid A.J."/>
            <person name="Sanders M."/>
            <person name="Sharma J."/>
            <person name="Tracey A."/>
            <person name="Quail M.A."/>
            <person name="Weir W."/>
            <person name="Wastling J.M."/>
            <person name="Hall N."/>
            <person name="Willadsen P."/>
            <person name="Lingelbach K."/>
            <person name="Shiels B."/>
            <person name="Tait A."/>
            <person name="Berriman M."/>
            <person name="Allred D.R."/>
            <person name="Pain A."/>
        </authorList>
    </citation>
    <scope>NUCLEOTIDE SEQUENCE</scope>
    <source>
        <strain evidence="3">1802A</strain>
    </source>
</reference>
<keyword evidence="4" id="KW-1185">Reference proteome</keyword>
<dbReference type="AlphaFoldDB" id="A0AAD9GD47"/>
<dbReference type="InterPro" id="IPR050870">
    <property type="entry name" value="FAST_kinase"/>
</dbReference>
<dbReference type="Pfam" id="PF26188">
    <property type="entry name" value="RESC6"/>
    <property type="match status" value="1"/>
</dbReference>
<dbReference type="GO" id="GO:0005759">
    <property type="term" value="C:mitochondrial matrix"/>
    <property type="evidence" value="ECO:0007669"/>
    <property type="project" value="TreeGrafter"/>
</dbReference>
<dbReference type="PANTHER" id="PTHR21228:SF40">
    <property type="entry name" value="LD45607P"/>
    <property type="match status" value="1"/>
</dbReference>
<name>A0AAD9GD47_BABDI</name>
<organism evidence="3 4">
    <name type="scientific">Babesia divergens</name>
    <dbReference type="NCBI Taxonomy" id="32595"/>
    <lineage>
        <taxon>Eukaryota</taxon>
        <taxon>Sar</taxon>
        <taxon>Alveolata</taxon>
        <taxon>Apicomplexa</taxon>
        <taxon>Aconoidasida</taxon>
        <taxon>Piroplasmida</taxon>
        <taxon>Babesiidae</taxon>
        <taxon>Babesia</taxon>
    </lineage>
</organism>
<evidence type="ECO:0000313" key="4">
    <source>
        <dbReference type="Proteomes" id="UP001195914"/>
    </source>
</evidence>
<dbReference type="EMBL" id="JAHBMH010000044">
    <property type="protein sequence ID" value="KAK1936076.1"/>
    <property type="molecule type" value="Genomic_DNA"/>
</dbReference>
<evidence type="ECO:0000313" key="3">
    <source>
        <dbReference type="EMBL" id="KAK1936076.1"/>
    </source>
</evidence>
<reference evidence="3" key="2">
    <citation type="submission" date="2021-05" db="EMBL/GenBank/DDBJ databases">
        <authorList>
            <person name="Pain A."/>
        </authorList>
    </citation>
    <scope>NUCLEOTIDE SEQUENCE</scope>
    <source>
        <strain evidence="3">1802A</strain>
    </source>
</reference>
<dbReference type="GO" id="GO:0000963">
    <property type="term" value="P:mitochondrial RNA processing"/>
    <property type="evidence" value="ECO:0007669"/>
    <property type="project" value="TreeGrafter"/>
</dbReference>
<protein>
    <recommendedName>
        <fullName evidence="2">RNA-editing substrate-binding complex 6 protein domain-containing protein</fullName>
    </recommendedName>
</protein>
<dbReference type="InterPro" id="IPR058917">
    <property type="entry name" value="RESC6_dom"/>
</dbReference>
<gene>
    <name evidence="3" type="ORF">X943_001295</name>
</gene>
<dbReference type="GO" id="GO:0044528">
    <property type="term" value="P:regulation of mitochondrial mRNA stability"/>
    <property type="evidence" value="ECO:0007669"/>
    <property type="project" value="TreeGrafter"/>
</dbReference>
<dbReference type="Proteomes" id="UP001195914">
    <property type="component" value="Unassembled WGS sequence"/>
</dbReference>
<accession>A0AAD9GD47</accession>
<feature type="region of interest" description="Disordered" evidence="1">
    <location>
        <begin position="612"/>
        <end position="633"/>
    </location>
</feature>
<proteinExistence type="predicted"/>
<dbReference type="GO" id="GO:0035770">
    <property type="term" value="C:ribonucleoprotein granule"/>
    <property type="evidence" value="ECO:0007669"/>
    <property type="project" value="TreeGrafter"/>
</dbReference>